<proteinExistence type="predicted"/>
<name>A0ACB8CVP2_DERSI</name>
<keyword evidence="2" id="KW-1185">Reference proteome</keyword>
<accession>A0ACB8CVP2</accession>
<protein>
    <submittedName>
        <fullName evidence="1">Uncharacterized protein</fullName>
    </submittedName>
</protein>
<reference evidence="1" key="1">
    <citation type="submission" date="2020-05" db="EMBL/GenBank/DDBJ databases">
        <title>Large-scale comparative analyses of tick genomes elucidate their genetic diversity and vector capacities.</title>
        <authorList>
            <person name="Jia N."/>
            <person name="Wang J."/>
            <person name="Shi W."/>
            <person name="Du L."/>
            <person name="Sun Y."/>
            <person name="Zhan W."/>
            <person name="Jiang J."/>
            <person name="Wang Q."/>
            <person name="Zhang B."/>
            <person name="Ji P."/>
            <person name="Sakyi L.B."/>
            <person name="Cui X."/>
            <person name="Yuan T."/>
            <person name="Jiang B."/>
            <person name="Yang W."/>
            <person name="Lam T.T.-Y."/>
            <person name="Chang Q."/>
            <person name="Ding S."/>
            <person name="Wang X."/>
            <person name="Zhu J."/>
            <person name="Ruan X."/>
            <person name="Zhao L."/>
            <person name="Wei J."/>
            <person name="Que T."/>
            <person name="Du C."/>
            <person name="Cheng J."/>
            <person name="Dai P."/>
            <person name="Han X."/>
            <person name="Huang E."/>
            <person name="Gao Y."/>
            <person name="Liu J."/>
            <person name="Shao H."/>
            <person name="Ye R."/>
            <person name="Li L."/>
            <person name="Wei W."/>
            <person name="Wang X."/>
            <person name="Wang C."/>
            <person name="Yang T."/>
            <person name="Huo Q."/>
            <person name="Li W."/>
            <person name="Guo W."/>
            <person name="Chen H."/>
            <person name="Zhou L."/>
            <person name="Ni X."/>
            <person name="Tian J."/>
            <person name="Zhou Y."/>
            <person name="Sheng Y."/>
            <person name="Liu T."/>
            <person name="Pan Y."/>
            <person name="Xia L."/>
            <person name="Li J."/>
            <person name="Zhao F."/>
            <person name="Cao W."/>
        </authorList>
    </citation>
    <scope>NUCLEOTIDE SEQUENCE</scope>
    <source>
        <strain evidence="1">Dsil-2018</strain>
    </source>
</reference>
<evidence type="ECO:0000313" key="2">
    <source>
        <dbReference type="Proteomes" id="UP000821865"/>
    </source>
</evidence>
<dbReference type="Proteomes" id="UP000821865">
    <property type="component" value="Chromosome 4"/>
</dbReference>
<organism evidence="1 2">
    <name type="scientific">Dermacentor silvarum</name>
    <name type="common">Tick</name>
    <dbReference type="NCBI Taxonomy" id="543639"/>
    <lineage>
        <taxon>Eukaryota</taxon>
        <taxon>Metazoa</taxon>
        <taxon>Ecdysozoa</taxon>
        <taxon>Arthropoda</taxon>
        <taxon>Chelicerata</taxon>
        <taxon>Arachnida</taxon>
        <taxon>Acari</taxon>
        <taxon>Parasitiformes</taxon>
        <taxon>Ixodida</taxon>
        <taxon>Ixodoidea</taxon>
        <taxon>Ixodidae</taxon>
        <taxon>Rhipicephalinae</taxon>
        <taxon>Dermacentor</taxon>
    </lineage>
</organism>
<gene>
    <name evidence="1" type="ORF">HPB49_004266</name>
</gene>
<sequence length="368" mass="40980">MPFRARKEKHFEPRYLEEKALYDSELRTDLRTLSTKNIRHFGILNVIANADVLTGMVAKLKKITAGILEKGPKFSFEPAPKRSELLALVRQVGQRVPEKLRERVVGDGVDCLQRTSLEWDHESSTFPPSVFPRTWETPHSQLPSLSMESQFKGRPTVGTGVRVIRMEMAKPVPNFMSIQGHCIMFDYRGIRKVCSRCGAEGHLGKTCETPRCERCEVYGPETAKCPSLCRRCAENHVVRRCSRRYNIPSSSEDKDGQPDEDELPKDFLNADRAPEVKTLPEGPRNSKRPETLSRSESSDSSEDEDSPPLPSSEESTTAVSASEADSSKTTSPPKHGSNHAADSAAREGVDANEPTDKPRIPVGRGHCP</sequence>
<evidence type="ECO:0000313" key="1">
    <source>
        <dbReference type="EMBL" id="KAH7953077.1"/>
    </source>
</evidence>
<comment type="caution">
    <text evidence="1">The sequence shown here is derived from an EMBL/GenBank/DDBJ whole genome shotgun (WGS) entry which is preliminary data.</text>
</comment>
<dbReference type="EMBL" id="CM023473">
    <property type="protein sequence ID" value="KAH7953077.1"/>
    <property type="molecule type" value="Genomic_DNA"/>
</dbReference>